<evidence type="ECO:0000313" key="1">
    <source>
        <dbReference type="EMBL" id="RHK28012.1"/>
    </source>
</evidence>
<reference evidence="1 2" key="1">
    <citation type="submission" date="2018-08" db="EMBL/GenBank/DDBJ databases">
        <title>A genome reference for cultivated species of the human gut microbiota.</title>
        <authorList>
            <person name="Zou Y."/>
            <person name="Xue W."/>
            <person name="Luo G."/>
        </authorList>
    </citation>
    <scope>NUCLEOTIDE SEQUENCE [LARGE SCALE GENOMIC DNA]</scope>
    <source>
        <strain evidence="1 2">AF46-11NS</strain>
    </source>
</reference>
<dbReference type="AlphaFoldDB" id="A0A415FYC3"/>
<evidence type="ECO:0000313" key="2">
    <source>
        <dbReference type="Proteomes" id="UP000285503"/>
    </source>
</evidence>
<dbReference type="EMBL" id="QRNE01000035">
    <property type="protein sequence ID" value="RHK28012.1"/>
    <property type="molecule type" value="Genomic_DNA"/>
</dbReference>
<proteinExistence type="predicted"/>
<gene>
    <name evidence="1" type="ORF">DW075_08240</name>
</gene>
<protein>
    <submittedName>
        <fullName evidence="1">Uncharacterized protein</fullName>
    </submittedName>
</protein>
<accession>A0A415FYC3</accession>
<comment type="caution">
    <text evidence="1">The sequence shown here is derived from an EMBL/GenBank/DDBJ whole genome shotgun (WGS) entry which is preliminary data.</text>
</comment>
<name>A0A415FYC3_9BACE</name>
<sequence length="79" mass="9121">MKNVLIYYARTLIIARIAATIIPTPIDFNNIIIFMRGFKSPESALLLRMFVYESCSIPQRKAKSHKQEQTIALFNILFS</sequence>
<organism evidence="1 2">
    <name type="scientific">Bacteroides xylanisolvens</name>
    <dbReference type="NCBI Taxonomy" id="371601"/>
    <lineage>
        <taxon>Bacteria</taxon>
        <taxon>Pseudomonadati</taxon>
        <taxon>Bacteroidota</taxon>
        <taxon>Bacteroidia</taxon>
        <taxon>Bacteroidales</taxon>
        <taxon>Bacteroidaceae</taxon>
        <taxon>Bacteroides</taxon>
    </lineage>
</organism>
<dbReference type="Proteomes" id="UP000285503">
    <property type="component" value="Unassembled WGS sequence"/>
</dbReference>